<dbReference type="PANTHER" id="PTHR43781:SF1">
    <property type="entry name" value="SACCHAROPINE DEHYDROGENASE"/>
    <property type="match status" value="1"/>
</dbReference>
<dbReference type="PANTHER" id="PTHR43781">
    <property type="entry name" value="SACCHAROPINE DEHYDROGENASE"/>
    <property type="match status" value="1"/>
</dbReference>
<dbReference type="SUPFAM" id="SSF51735">
    <property type="entry name" value="NAD(P)-binding Rossmann-fold domains"/>
    <property type="match status" value="1"/>
</dbReference>
<reference evidence="2 3" key="2">
    <citation type="submission" date="2018-03" db="EMBL/GenBank/DDBJ databases">
        <authorList>
            <person name="Keele B.F."/>
        </authorList>
    </citation>
    <scope>NUCLEOTIDE SEQUENCE [LARGE SCALE GENOMIC DNA]</scope>
    <source>
        <strain evidence="2 3">D13</strain>
    </source>
</reference>
<sequence>MMGSWMLYGANGYTAGLILERALKAGHQPVLAGRNAESINALGAQYNLPVRTFPLDAPETVRSALQNIDTVLHCAGPYSATAAPMIEGCLAVGANYLDITGELDVFAHAHAQHQRAVDKNIVIMPGTGFDVVPTDCLASMLKAELPDATELVLAFEAGGGPSQGTAKTAVEGLGKGGRIRRDGKLERVPLAYKTRTFDRDGDARFAMTIPWGDVYTSFVSTGIPNVEVYMGVPPATAERVRRLNWVRWLLGIGPVQNYLKSKVRSGGPGDDKRANTDTVVWGEVRNAAGQEVKKQLRTPNGYDLTAESALKILEAVRAKQPAGGFYTPSKLLGKDFVLSLSGCRLV</sequence>
<protein>
    <recommendedName>
        <fullName evidence="1">NAD(P)-binding domain-containing protein</fullName>
    </recommendedName>
</protein>
<dbReference type="Proteomes" id="UP000241074">
    <property type="component" value="Chromosome"/>
</dbReference>
<gene>
    <name evidence="2" type="ORF">C7S18_20135</name>
</gene>
<dbReference type="Pfam" id="PF13460">
    <property type="entry name" value="NAD_binding_10"/>
    <property type="match status" value="1"/>
</dbReference>
<dbReference type="EMBL" id="CP027860">
    <property type="protein sequence ID" value="AVQ00204.1"/>
    <property type="molecule type" value="Genomic_DNA"/>
</dbReference>
<dbReference type="KEGG" id="xba:C7S18_20135"/>
<dbReference type="Gene3D" id="3.40.50.720">
    <property type="entry name" value="NAD(P)-binding Rossmann-like Domain"/>
    <property type="match status" value="1"/>
</dbReference>
<evidence type="ECO:0000313" key="2">
    <source>
        <dbReference type="EMBL" id="AVQ00204.1"/>
    </source>
</evidence>
<evidence type="ECO:0000259" key="1">
    <source>
        <dbReference type="Pfam" id="PF13460"/>
    </source>
</evidence>
<organism evidence="2 3">
    <name type="scientific">Ahniella affigens</name>
    <dbReference type="NCBI Taxonomy" id="2021234"/>
    <lineage>
        <taxon>Bacteria</taxon>
        <taxon>Pseudomonadati</taxon>
        <taxon>Pseudomonadota</taxon>
        <taxon>Gammaproteobacteria</taxon>
        <taxon>Lysobacterales</taxon>
        <taxon>Rhodanobacteraceae</taxon>
        <taxon>Ahniella</taxon>
    </lineage>
</organism>
<dbReference type="InterPro" id="IPR036291">
    <property type="entry name" value="NAD(P)-bd_dom_sf"/>
</dbReference>
<dbReference type="AlphaFoldDB" id="A0A2P1PZD5"/>
<feature type="domain" description="NAD(P)-binding" evidence="1">
    <location>
        <begin position="9"/>
        <end position="79"/>
    </location>
</feature>
<reference evidence="2 3" key="1">
    <citation type="submission" date="2018-03" db="EMBL/GenBank/DDBJ databases">
        <title>Ahniella affigens gen. nov., sp. nov., a gammaproteobacterium isolated from sandy soil near a stream.</title>
        <authorList>
            <person name="Ko Y."/>
            <person name="Kim J.-H."/>
        </authorList>
    </citation>
    <scope>NUCLEOTIDE SEQUENCE [LARGE SCALE GENOMIC DNA]</scope>
    <source>
        <strain evidence="2 3">D13</strain>
    </source>
</reference>
<proteinExistence type="predicted"/>
<name>A0A2P1PZD5_9GAMM</name>
<keyword evidence="3" id="KW-1185">Reference proteome</keyword>
<dbReference type="OrthoDB" id="4420885at2"/>
<accession>A0A2P1PZD5</accession>
<dbReference type="InterPro" id="IPR016040">
    <property type="entry name" value="NAD(P)-bd_dom"/>
</dbReference>
<evidence type="ECO:0000313" key="3">
    <source>
        <dbReference type="Proteomes" id="UP000241074"/>
    </source>
</evidence>